<reference evidence="1 2" key="2">
    <citation type="submission" date="2007-09" db="EMBL/GenBank/DDBJ databases">
        <title>Draft genome sequence of Clostridium bolteae (ATCC BAA-613).</title>
        <authorList>
            <person name="Sudarsanam P."/>
            <person name="Ley R."/>
            <person name="Guruge J."/>
            <person name="Turnbaugh P.J."/>
            <person name="Mahowald M."/>
            <person name="Liep D."/>
            <person name="Gordon J."/>
        </authorList>
    </citation>
    <scope>NUCLEOTIDE SEQUENCE [LARGE SCALE GENOMIC DNA]</scope>
    <source>
        <strain evidence="2">ATCC BAA-613 / DSM 15670 / CCUG 46953 / JCM 12243 / WAL 16351</strain>
    </source>
</reference>
<gene>
    <name evidence="1" type="ORF">CLOBOL_07264</name>
</gene>
<protein>
    <submittedName>
        <fullName evidence="1">Uncharacterized protein</fullName>
    </submittedName>
</protein>
<proteinExistence type="predicted"/>
<reference evidence="1 2" key="1">
    <citation type="submission" date="2007-08" db="EMBL/GenBank/DDBJ databases">
        <authorList>
            <person name="Fulton L."/>
            <person name="Clifton S."/>
            <person name="Fulton B."/>
            <person name="Xu J."/>
            <person name="Minx P."/>
            <person name="Pepin K.H."/>
            <person name="Johnson M."/>
            <person name="Thiruvilangam P."/>
            <person name="Bhonagiri V."/>
            <person name="Nash W.E."/>
            <person name="Mardis E.R."/>
            <person name="Wilson R.K."/>
        </authorList>
    </citation>
    <scope>NUCLEOTIDE SEQUENCE [LARGE SCALE GENOMIC DNA]</scope>
    <source>
        <strain evidence="2">ATCC BAA-613 / DSM 15670 / CCUG 46953 / JCM 12243 / WAL 16351</strain>
    </source>
</reference>
<name>A8S5N5_ENTBW</name>
<evidence type="ECO:0000313" key="2">
    <source>
        <dbReference type="Proteomes" id="UP000005396"/>
    </source>
</evidence>
<evidence type="ECO:0000313" key="1">
    <source>
        <dbReference type="EMBL" id="EDP12510.1"/>
    </source>
</evidence>
<organism evidence="1 2">
    <name type="scientific">Enterocloster bolteae (strain ATCC BAA-613 / DSM 15670 / CCUG 46953 / JCM 12243 / WAL 16351)</name>
    <name type="common">Clostridium bolteae</name>
    <dbReference type="NCBI Taxonomy" id="411902"/>
    <lineage>
        <taxon>Bacteria</taxon>
        <taxon>Bacillati</taxon>
        <taxon>Bacillota</taxon>
        <taxon>Clostridia</taxon>
        <taxon>Lachnospirales</taxon>
        <taxon>Lachnospiraceae</taxon>
        <taxon>Enterocloster</taxon>
    </lineage>
</organism>
<dbReference type="AlphaFoldDB" id="A8S5N5"/>
<accession>A8S5N5</accession>
<sequence>MRKQNKIPRKSHLPGLGIYFSRPKKHPFSGRKSTHFFSKATTSCGFIRHFSPKPQFGI</sequence>
<dbReference type="EMBL" id="ABCC02000076">
    <property type="protein sequence ID" value="EDP12510.1"/>
    <property type="molecule type" value="Genomic_DNA"/>
</dbReference>
<dbReference type="PaxDb" id="411902-CLOBOL_07264"/>
<comment type="caution">
    <text evidence="1">The sequence shown here is derived from an EMBL/GenBank/DDBJ whole genome shotgun (WGS) entry which is preliminary data.</text>
</comment>
<dbReference type="HOGENOM" id="CLU_2971273_0_0_9"/>
<dbReference type="Proteomes" id="UP000005396">
    <property type="component" value="Unassembled WGS sequence"/>
</dbReference>